<dbReference type="GO" id="GO:0008781">
    <property type="term" value="F:N-acylneuraminate cytidylyltransferase activity"/>
    <property type="evidence" value="ECO:0007669"/>
    <property type="project" value="UniProtKB-EC"/>
</dbReference>
<dbReference type="Gene3D" id="3.90.550.10">
    <property type="entry name" value="Spore Coat Polysaccharide Biosynthesis Protein SpsA, Chain A"/>
    <property type="match status" value="1"/>
</dbReference>
<evidence type="ECO:0000313" key="1">
    <source>
        <dbReference type="EMBL" id="BAO43681.1"/>
    </source>
</evidence>
<name>A0A7U6GHE4_9GAMM</name>
<keyword evidence="2" id="KW-1185">Reference proteome</keyword>
<keyword evidence="1" id="KW-0548">Nucleotidyltransferase</keyword>
<accession>A0A7U6GHE4</accession>
<gene>
    <name evidence="1" type="ORF">TBH_C0743</name>
</gene>
<dbReference type="Pfam" id="PF02348">
    <property type="entry name" value="CTP_transf_3"/>
    <property type="match status" value="1"/>
</dbReference>
<dbReference type="InterPro" id="IPR003329">
    <property type="entry name" value="Cytidylyl_trans"/>
</dbReference>
<dbReference type="EC" id="2.7.7.43" evidence="1"/>
<dbReference type="SUPFAM" id="SSF53448">
    <property type="entry name" value="Nucleotide-diphospho-sugar transferases"/>
    <property type="match status" value="1"/>
</dbReference>
<dbReference type="PANTHER" id="PTHR21485:SF6">
    <property type="entry name" value="N-ACYLNEURAMINATE CYTIDYLYLTRANSFERASE-RELATED"/>
    <property type="match status" value="1"/>
</dbReference>
<organism evidence="1 2">
    <name type="scientific">Thiolapillus brandeum</name>
    <dbReference type="NCBI Taxonomy" id="1076588"/>
    <lineage>
        <taxon>Bacteria</taxon>
        <taxon>Pseudomonadati</taxon>
        <taxon>Pseudomonadota</taxon>
        <taxon>Gammaproteobacteria</taxon>
        <taxon>Chromatiales</taxon>
        <taxon>Sedimenticolaceae</taxon>
        <taxon>Thiolapillus</taxon>
    </lineage>
</organism>
<proteinExistence type="predicted"/>
<dbReference type="Proteomes" id="UP000031631">
    <property type="component" value="Chromosome"/>
</dbReference>
<protein>
    <submittedName>
        <fullName evidence="1">N-acylneuraminate cytidylyltransferase</fullName>
        <ecNumber evidence="1">2.7.7.43</ecNumber>
    </submittedName>
</protein>
<dbReference type="OrthoDB" id="9805604at2"/>
<reference evidence="1 2" key="1">
    <citation type="journal article" date="2014" name="PLoS ONE">
        <title>Physiological and genomic features of a novel sulfur-oxidizing gammaproteobacterium belonging to a previously uncultivated symbiotic lineage isolated from a hydrothermal vent.</title>
        <authorList>
            <person name="Nunoura T."/>
            <person name="Takaki Y."/>
            <person name="Kazama H."/>
            <person name="Kakuta J."/>
            <person name="Shimamura S."/>
            <person name="Makita H."/>
            <person name="Hirai M."/>
            <person name="Miyazaki M."/>
            <person name="Takai K."/>
        </authorList>
    </citation>
    <scope>NUCLEOTIDE SEQUENCE [LARGE SCALE GENOMIC DNA]</scope>
    <source>
        <strain evidence="1 2">Hiromi1</strain>
    </source>
</reference>
<evidence type="ECO:0000313" key="2">
    <source>
        <dbReference type="Proteomes" id="UP000031631"/>
    </source>
</evidence>
<dbReference type="AlphaFoldDB" id="A0A7U6GHE4"/>
<dbReference type="PANTHER" id="PTHR21485">
    <property type="entry name" value="HAD SUPERFAMILY MEMBERS CMAS AND KDSC"/>
    <property type="match status" value="1"/>
</dbReference>
<dbReference type="KEGG" id="tbn:TBH_C0743"/>
<dbReference type="InterPro" id="IPR050793">
    <property type="entry name" value="CMP-NeuNAc_synthase"/>
</dbReference>
<keyword evidence="1" id="KW-0808">Transferase</keyword>
<dbReference type="CDD" id="cd02513">
    <property type="entry name" value="CMP-NeuAc_Synthase"/>
    <property type="match status" value="1"/>
</dbReference>
<dbReference type="EMBL" id="AP012273">
    <property type="protein sequence ID" value="BAO43681.1"/>
    <property type="molecule type" value="Genomic_DNA"/>
</dbReference>
<dbReference type="InterPro" id="IPR029044">
    <property type="entry name" value="Nucleotide-diphossugar_trans"/>
</dbReference>
<sequence length="241" mass="26552">MNEKAALGSKKIIAIIPARAGSKRLPGKNMLDLGGKPLVQWSMDAALESGVFQEVYVSSDEPAILDLARRLGTVAVKRPAALATDQASLVEVVKHVLEQVQEKAALPDAFMLLQPTSPLRTADDIRQAARLWRDTRAPAVISVCEAHHSPLWCGILDEDGGMDEFIAAVNNRRSQELPQYHCLNGAIYLLDSRVFLARNSFLPDGARAYLMPRERSVDVDTSIDHLFANFLIKHHTPNNLP</sequence>
<dbReference type="RefSeq" id="WP_052469853.1">
    <property type="nucleotide sequence ID" value="NZ_AP012273.1"/>
</dbReference>